<keyword evidence="2" id="KW-1185">Reference proteome</keyword>
<feature type="region of interest" description="Disordered" evidence="1">
    <location>
        <begin position="463"/>
        <end position="484"/>
    </location>
</feature>
<accession>A0A8B7PNN5</accession>
<dbReference type="GeneID" id="108682870"/>
<sequence>MNNLVMRLSKRNMSIRSDWSLQAASGVVLIYAVLTTVAAAPPSSSVVQDTEVLEDAVVVDREEPLKAVESLQAPVYVTIIQRHKQADIFKPTDNSKEYHHSDPYPESLTYGDLYHKKPNYYEELPVKSYNKVYSKTVHSDPYSQPQTINNDKYDTGKPHSLYHSLYHPYDSPKSTVSDAEYEHAYVKAKSHYAKDSYYKEPEYNSHVPIYSISHEPISIPVYEHAHEFVHPSYNHHDYKFKKGNYEEVSEHDSHGIQYRYAPQLDYHKHEKSDVSDTYDDRKQSYPKSFTFLKSPGYDYVSKPRQEIRSEIKYIEPTIKPLHSKTHETEHHTSDLDELIHDSIFSPFAAKDASTSAPGKRIRDASNPKTGLNDYDVQLLVDPKHGNKVYRLPQIHQDSLMTQLYGIRHPRLAQYYSPSPIHSPHTIVSSKPITQSFENTALHHIEPNFTYKASPEIHHGLVPKYENQDYTPTPRRARSHVQTPALHADDLAYKEYQDLSVARLPAYRRRRRRGDLKEST</sequence>
<dbReference type="KEGG" id="hazt:108682870"/>
<dbReference type="Proteomes" id="UP000694843">
    <property type="component" value="Unplaced"/>
</dbReference>
<organism evidence="2 3">
    <name type="scientific">Hyalella azteca</name>
    <name type="common">Amphipod</name>
    <dbReference type="NCBI Taxonomy" id="294128"/>
    <lineage>
        <taxon>Eukaryota</taxon>
        <taxon>Metazoa</taxon>
        <taxon>Ecdysozoa</taxon>
        <taxon>Arthropoda</taxon>
        <taxon>Crustacea</taxon>
        <taxon>Multicrustacea</taxon>
        <taxon>Malacostraca</taxon>
        <taxon>Eumalacostraca</taxon>
        <taxon>Peracarida</taxon>
        <taxon>Amphipoda</taxon>
        <taxon>Senticaudata</taxon>
        <taxon>Talitrida</taxon>
        <taxon>Talitroidea</taxon>
        <taxon>Hyalellidae</taxon>
        <taxon>Hyalella</taxon>
    </lineage>
</organism>
<protein>
    <submittedName>
        <fullName evidence="3">Uncharacterized protein LOC108682870</fullName>
    </submittedName>
</protein>
<dbReference type="AlphaFoldDB" id="A0A8B7PNN5"/>
<reference evidence="3" key="1">
    <citation type="submission" date="2025-08" db="UniProtKB">
        <authorList>
            <consortium name="RefSeq"/>
        </authorList>
    </citation>
    <scope>IDENTIFICATION</scope>
    <source>
        <tissue evidence="3">Whole organism</tissue>
    </source>
</reference>
<evidence type="ECO:0000313" key="2">
    <source>
        <dbReference type="Proteomes" id="UP000694843"/>
    </source>
</evidence>
<gene>
    <name evidence="3" type="primary">LOC108682870</name>
</gene>
<proteinExistence type="predicted"/>
<name>A0A8B7PNN5_HYAAZ</name>
<evidence type="ECO:0000313" key="3">
    <source>
        <dbReference type="RefSeq" id="XP_018027605.1"/>
    </source>
</evidence>
<dbReference type="RefSeq" id="XP_018027605.1">
    <property type="nucleotide sequence ID" value="XM_018172116.2"/>
</dbReference>
<evidence type="ECO:0000256" key="1">
    <source>
        <dbReference type="SAM" id="MobiDB-lite"/>
    </source>
</evidence>